<accession>A0ABD2PK08</accession>
<comment type="caution">
    <text evidence="1">The sequence shown here is derived from an EMBL/GenBank/DDBJ whole genome shotgun (WGS) entry which is preliminary data.</text>
</comment>
<evidence type="ECO:0000313" key="2">
    <source>
        <dbReference type="Proteomes" id="UP001626550"/>
    </source>
</evidence>
<reference evidence="1 2" key="1">
    <citation type="submission" date="2024-11" db="EMBL/GenBank/DDBJ databases">
        <title>Adaptive evolution of stress response genes in parasites aligns with host niche diversity.</title>
        <authorList>
            <person name="Hahn C."/>
            <person name="Resl P."/>
        </authorList>
    </citation>
    <scope>NUCLEOTIDE SEQUENCE [LARGE SCALE GENOMIC DNA]</scope>
    <source>
        <strain evidence="1">EGGRZ-B1_66</strain>
        <tissue evidence="1">Body</tissue>
    </source>
</reference>
<evidence type="ECO:0000313" key="1">
    <source>
        <dbReference type="EMBL" id="KAL3307609.1"/>
    </source>
</evidence>
<dbReference type="AlphaFoldDB" id="A0ABD2PK08"/>
<dbReference type="EMBL" id="JBJKFK010006932">
    <property type="protein sequence ID" value="KAL3307609.1"/>
    <property type="molecule type" value="Genomic_DNA"/>
</dbReference>
<gene>
    <name evidence="1" type="ORF">Ciccas_013874</name>
</gene>
<sequence>MNWEPKLDDLFATVAQCHTLIGSSKKCLMLSGMNIYCEVYVNHIQKIKDLEFYLDQNCMIRISDIHSLINGDKDFDIIDISIAFVEKTFIT</sequence>
<organism evidence="1 2">
    <name type="scientific">Cichlidogyrus casuarinus</name>
    <dbReference type="NCBI Taxonomy" id="1844966"/>
    <lineage>
        <taxon>Eukaryota</taxon>
        <taxon>Metazoa</taxon>
        <taxon>Spiralia</taxon>
        <taxon>Lophotrochozoa</taxon>
        <taxon>Platyhelminthes</taxon>
        <taxon>Monogenea</taxon>
        <taxon>Monopisthocotylea</taxon>
        <taxon>Dactylogyridea</taxon>
        <taxon>Ancyrocephalidae</taxon>
        <taxon>Cichlidogyrus</taxon>
    </lineage>
</organism>
<protein>
    <submittedName>
        <fullName evidence="1">Uncharacterized protein</fullName>
    </submittedName>
</protein>
<keyword evidence="2" id="KW-1185">Reference proteome</keyword>
<dbReference type="Proteomes" id="UP001626550">
    <property type="component" value="Unassembled WGS sequence"/>
</dbReference>
<proteinExistence type="predicted"/>
<name>A0ABD2PK08_9PLAT</name>